<dbReference type="GO" id="GO:0045892">
    <property type="term" value="P:negative regulation of DNA-templated transcription"/>
    <property type="evidence" value="ECO:0007669"/>
    <property type="project" value="TreeGrafter"/>
</dbReference>
<evidence type="ECO:0000313" key="6">
    <source>
        <dbReference type="Proteomes" id="UP000023430"/>
    </source>
</evidence>
<evidence type="ECO:0000259" key="4">
    <source>
        <dbReference type="PROSITE" id="PS50949"/>
    </source>
</evidence>
<dbReference type="OrthoDB" id="9800645at2"/>
<evidence type="ECO:0000313" key="5">
    <source>
        <dbReference type="EMBL" id="ETX27753.1"/>
    </source>
</evidence>
<protein>
    <submittedName>
        <fullName evidence="5">GntR family transcriptional regulator</fullName>
    </submittedName>
</protein>
<dbReference type="NCBIfam" id="TIGR02325">
    <property type="entry name" value="C_P_lyase_phnF"/>
    <property type="match status" value="1"/>
</dbReference>
<organism evidence="5 6">
    <name type="scientific">Roseivivax isoporae LMG 25204</name>
    <dbReference type="NCBI Taxonomy" id="1449351"/>
    <lineage>
        <taxon>Bacteria</taxon>
        <taxon>Pseudomonadati</taxon>
        <taxon>Pseudomonadota</taxon>
        <taxon>Alphaproteobacteria</taxon>
        <taxon>Rhodobacterales</taxon>
        <taxon>Roseobacteraceae</taxon>
        <taxon>Roseivivax</taxon>
    </lineage>
</organism>
<evidence type="ECO:0000256" key="2">
    <source>
        <dbReference type="ARBA" id="ARBA00023125"/>
    </source>
</evidence>
<accession>X7F4T1</accession>
<dbReference type="SUPFAM" id="SSF46785">
    <property type="entry name" value="Winged helix' DNA-binding domain"/>
    <property type="match status" value="1"/>
</dbReference>
<keyword evidence="1" id="KW-0805">Transcription regulation</keyword>
<reference evidence="5 6" key="1">
    <citation type="submission" date="2014-01" db="EMBL/GenBank/DDBJ databases">
        <title>Roseivivax isoporae LMG 25204 Genome Sequencing.</title>
        <authorList>
            <person name="Lai Q."/>
            <person name="Li G."/>
            <person name="Shao Z."/>
        </authorList>
    </citation>
    <scope>NUCLEOTIDE SEQUENCE [LARGE SCALE GENOMIC DNA]</scope>
    <source>
        <strain evidence="5 6">LMG 25204</strain>
    </source>
</reference>
<dbReference type="PANTHER" id="PTHR44846">
    <property type="entry name" value="MANNOSYL-D-GLYCERATE TRANSPORT/METABOLISM SYSTEM REPRESSOR MNGR-RELATED"/>
    <property type="match status" value="1"/>
</dbReference>
<keyword evidence="6" id="KW-1185">Reference proteome</keyword>
<dbReference type="RefSeq" id="WP_043773164.1">
    <property type="nucleotide sequence ID" value="NZ_JAME01000027.1"/>
</dbReference>
<dbReference type="InterPro" id="IPR036388">
    <property type="entry name" value="WH-like_DNA-bd_sf"/>
</dbReference>
<dbReference type="PRINTS" id="PR00035">
    <property type="entry name" value="HTHGNTR"/>
</dbReference>
<dbReference type="InterPro" id="IPR050679">
    <property type="entry name" value="Bact_HTH_transcr_reg"/>
</dbReference>
<gene>
    <name evidence="5" type="ORF">RISW2_11170</name>
</gene>
<dbReference type="PANTHER" id="PTHR44846:SF1">
    <property type="entry name" value="MANNOSYL-D-GLYCERATE TRANSPORT_METABOLISM SYSTEM REPRESSOR MNGR-RELATED"/>
    <property type="match status" value="1"/>
</dbReference>
<name>X7F4T1_9RHOB</name>
<dbReference type="SUPFAM" id="SSF64288">
    <property type="entry name" value="Chorismate lyase-like"/>
    <property type="match status" value="1"/>
</dbReference>
<dbReference type="Pfam" id="PF07702">
    <property type="entry name" value="UTRA"/>
    <property type="match status" value="1"/>
</dbReference>
<comment type="caution">
    <text evidence="5">The sequence shown here is derived from an EMBL/GenBank/DDBJ whole genome shotgun (WGS) entry which is preliminary data.</text>
</comment>
<dbReference type="InterPro" id="IPR036390">
    <property type="entry name" value="WH_DNA-bd_sf"/>
</dbReference>
<feature type="domain" description="HTH gntR-type" evidence="4">
    <location>
        <begin position="14"/>
        <end position="82"/>
    </location>
</feature>
<dbReference type="PATRIC" id="fig|1449351.3.peg.3291"/>
<dbReference type="eggNOG" id="COG2188">
    <property type="taxonomic scope" value="Bacteria"/>
</dbReference>
<dbReference type="STRING" id="1449351.RISW2_11170"/>
<dbReference type="InterPro" id="IPR028978">
    <property type="entry name" value="Chorismate_lyase_/UTRA_dom_sf"/>
</dbReference>
<dbReference type="GO" id="GO:0003677">
    <property type="term" value="F:DNA binding"/>
    <property type="evidence" value="ECO:0007669"/>
    <property type="project" value="UniProtKB-KW"/>
</dbReference>
<dbReference type="PROSITE" id="PS50949">
    <property type="entry name" value="HTH_GNTR"/>
    <property type="match status" value="1"/>
</dbReference>
<sequence>MTTHDQATPGTARTPIWKAIADRLEAEIAQGLYPPGAQLPTEAVLSARFGVNRHTVRRALGDLGTRGIVRSRRGAGVFVASVPTDYPLGRRVRFHRSLAEGGHLPERRVLRVETRPATPREAEVLQLGPDDPVVVYEGLSLSDGQVIALFETAFPSARLPGIAEALARHTSVTEALRAAGVDDYVRAETRITAERANAMQALHLGLDEGDPILRTVSRNDDLAGVPVEHGNAWFAGDRIALTLAGSGP</sequence>
<dbReference type="SMART" id="SM00345">
    <property type="entry name" value="HTH_GNTR"/>
    <property type="match status" value="1"/>
</dbReference>
<dbReference type="Pfam" id="PF00392">
    <property type="entry name" value="GntR"/>
    <property type="match status" value="1"/>
</dbReference>
<dbReference type="Gene3D" id="1.10.10.10">
    <property type="entry name" value="Winged helix-like DNA-binding domain superfamily/Winged helix DNA-binding domain"/>
    <property type="match status" value="1"/>
</dbReference>
<dbReference type="InterPro" id="IPR000524">
    <property type="entry name" value="Tscrpt_reg_HTH_GntR"/>
</dbReference>
<keyword evidence="2" id="KW-0238">DNA-binding</keyword>
<evidence type="ECO:0000256" key="1">
    <source>
        <dbReference type="ARBA" id="ARBA00023015"/>
    </source>
</evidence>
<keyword evidence="3" id="KW-0804">Transcription</keyword>
<dbReference type="SMART" id="SM00866">
    <property type="entry name" value="UTRA"/>
    <property type="match status" value="1"/>
</dbReference>
<dbReference type="InterPro" id="IPR011663">
    <property type="entry name" value="UTRA"/>
</dbReference>
<dbReference type="InterPro" id="IPR012702">
    <property type="entry name" value="CP_lyase_PhnF"/>
</dbReference>
<dbReference type="CDD" id="cd07377">
    <property type="entry name" value="WHTH_GntR"/>
    <property type="match status" value="1"/>
</dbReference>
<dbReference type="GO" id="GO:0003700">
    <property type="term" value="F:DNA-binding transcription factor activity"/>
    <property type="evidence" value="ECO:0007669"/>
    <property type="project" value="InterPro"/>
</dbReference>
<proteinExistence type="predicted"/>
<evidence type="ECO:0000256" key="3">
    <source>
        <dbReference type="ARBA" id="ARBA00023163"/>
    </source>
</evidence>
<dbReference type="EMBL" id="JAME01000027">
    <property type="protein sequence ID" value="ETX27753.1"/>
    <property type="molecule type" value="Genomic_DNA"/>
</dbReference>
<dbReference type="Proteomes" id="UP000023430">
    <property type="component" value="Unassembled WGS sequence"/>
</dbReference>
<dbReference type="Gene3D" id="3.40.1410.10">
    <property type="entry name" value="Chorismate lyase-like"/>
    <property type="match status" value="1"/>
</dbReference>
<dbReference type="AlphaFoldDB" id="X7F4T1"/>